<feature type="region of interest" description="Disordered" evidence="1">
    <location>
        <begin position="598"/>
        <end position="639"/>
    </location>
</feature>
<dbReference type="EMBL" id="NPHW01004273">
    <property type="protein sequence ID" value="OXV08177.1"/>
    <property type="molecule type" value="Genomic_DNA"/>
</dbReference>
<dbReference type="PANTHER" id="PTHR13239">
    <property type="entry name" value="PROTEIN REQUIRED FOR HYPHAL ANASTOMOSIS HAM-2"/>
    <property type="match status" value="1"/>
</dbReference>
<dbReference type="Pfam" id="PF07923">
    <property type="entry name" value="N1221"/>
    <property type="match status" value="1"/>
</dbReference>
<gene>
    <name evidence="4" type="ORF">Egran_04064</name>
</gene>
<evidence type="ECO:0000259" key="3">
    <source>
        <dbReference type="SMART" id="SM01293"/>
    </source>
</evidence>
<evidence type="ECO:0000313" key="5">
    <source>
        <dbReference type="Proteomes" id="UP000243515"/>
    </source>
</evidence>
<dbReference type="AlphaFoldDB" id="A0A232LWJ7"/>
<evidence type="ECO:0000259" key="2">
    <source>
        <dbReference type="SMART" id="SM01292"/>
    </source>
</evidence>
<dbReference type="SMART" id="SM01293">
    <property type="entry name" value="DUF3402"/>
    <property type="match status" value="1"/>
</dbReference>
<dbReference type="InterPro" id="IPR021819">
    <property type="entry name" value="Far11/STRP_C"/>
</dbReference>
<dbReference type="InterPro" id="IPR040185">
    <property type="entry name" value="Far11/STRP"/>
</dbReference>
<dbReference type="OrthoDB" id="18234at2759"/>
<proteinExistence type="predicted"/>
<evidence type="ECO:0000256" key="1">
    <source>
        <dbReference type="SAM" id="MobiDB-lite"/>
    </source>
</evidence>
<feature type="region of interest" description="Disordered" evidence="1">
    <location>
        <begin position="16"/>
        <end position="36"/>
    </location>
</feature>
<feature type="region of interest" description="Disordered" evidence="1">
    <location>
        <begin position="61"/>
        <end position="107"/>
    </location>
</feature>
<dbReference type="Pfam" id="PF11882">
    <property type="entry name" value="DUF3402"/>
    <property type="match status" value="1"/>
</dbReference>
<feature type="region of interest" description="Disordered" evidence="1">
    <location>
        <begin position="1088"/>
        <end position="1113"/>
    </location>
</feature>
<evidence type="ECO:0008006" key="6">
    <source>
        <dbReference type="Google" id="ProtNLM"/>
    </source>
</evidence>
<reference evidence="4 5" key="1">
    <citation type="journal article" date="2015" name="Environ. Microbiol.">
        <title>Metagenome sequence of Elaphomyces granulatus from sporocarp tissue reveals Ascomycota ectomycorrhizal fingerprints of genome expansion and a Proteobacteria-rich microbiome.</title>
        <authorList>
            <person name="Quandt C.A."/>
            <person name="Kohler A."/>
            <person name="Hesse C.N."/>
            <person name="Sharpton T.J."/>
            <person name="Martin F."/>
            <person name="Spatafora J.W."/>
        </authorList>
    </citation>
    <scope>NUCLEOTIDE SEQUENCE [LARGE SCALE GENOMIC DNA]</scope>
    <source>
        <strain evidence="4 5">OSC145934</strain>
    </source>
</reference>
<feature type="compositionally biased region" description="Basic and acidic residues" evidence="1">
    <location>
        <begin position="16"/>
        <end position="27"/>
    </location>
</feature>
<dbReference type="GO" id="GO:0005829">
    <property type="term" value="C:cytosol"/>
    <property type="evidence" value="ECO:0007669"/>
    <property type="project" value="TreeGrafter"/>
</dbReference>
<feature type="region of interest" description="Disordered" evidence="1">
    <location>
        <begin position="497"/>
        <end position="516"/>
    </location>
</feature>
<accession>A0A232LWJ7</accession>
<protein>
    <recommendedName>
        <fullName evidence="6">Far11/STRP C-terminal domain-containing protein</fullName>
    </recommendedName>
</protein>
<dbReference type="PANTHER" id="PTHR13239:SF4">
    <property type="entry name" value="AT25231P"/>
    <property type="match status" value="1"/>
</dbReference>
<dbReference type="Proteomes" id="UP000243515">
    <property type="component" value="Unassembled WGS sequence"/>
</dbReference>
<feature type="domain" description="Far11/STRP C-terminal" evidence="3">
    <location>
        <begin position="560"/>
        <end position="1069"/>
    </location>
</feature>
<comment type="caution">
    <text evidence="4">The sequence shown here is derived from an EMBL/GenBank/DDBJ whole genome shotgun (WGS) entry which is preliminary data.</text>
</comment>
<name>A0A232LWJ7_9EURO</name>
<evidence type="ECO:0000313" key="4">
    <source>
        <dbReference type="EMBL" id="OXV08177.1"/>
    </source>
</evidence>
<dbReference type="InterPro" id="IPR012486">
    <property type="entry name" value="Far11/STRP_N"/>
</dbReference>
<sequence length="1113" mass="124910">MRRALQMDAATIIDDGRPDRPLIKADEVDQTGTDISTVSDDQLMAEVVEGLKAERARGTGDLASHLSSFPGNLKGPVRPELRRDAVAPPPPIQPPPPAPPGHQMADPADSLSLAQLRRIVQEIPKMEQPAYAFQYADTQPFPEELEEWFQYHEPDRMMLLGSKVAFEHNWQAFCGHHAPSSEEVSWLAANHDLQESFMRQMLEGLRNPDRFARIEALEAVCYAITGVWGLTGGRSVDDFPEEVTAEEAAETPKPRSLQIRWIENSVLLVQECSGIPLLFECMRTVFDKDEPPSSHDLEQGNTNSTAREREANLVLTCLYFVVEVARRQEVFDREHAFLRASFASLEPSPLLFLVEIIARLRWDDSASVPFARIILLFWKSLLLLFGGSESLQNAKRALEPPLDVPDDAPSSPRPPFLTASPLDYHIFRQEITSKYPAYNPPPPLVPLELENNSILPPLPTHPSRWHSTTGLFSGVGPSSFGGSGSILHQSVHIATPAPSPPPSPIGPGGKAGKKQNYQTNQNFPFLYPPLDDSSNKIGGKGTSELQDALAGKKWEGSDVPASIIEAGTLFASHVKMTRATRQLWEERESFMKFERGWNAEESDNRSDANSDPESVAKDTSTEKRPRTARPPLRDTENEDIQQRLDLVETFYRQAMPHLQSIVIVLLKVILTNVGAMVHQSNGQNGHGLGYPSSSTIASWFAFHTDLVRNNYSALNGCHAGQNSLSSDSNSDAAIEELDNIRLREITGKAVSASLLILLKWFKRSRKFPFSDPDLSWCAWTKLISGADVLKFEYMTQLLLDSNYLPLILKMFAHQDVDQAVAQKNDREDLSFFYFCHSNSDQPPERAPTSEVESVHSEDEAVPPPILRHGRHQNFHPGGSAARNPSPEKYSGPGPDFPDAPPPEVDELGYPTGPLPKDPITTFSFRNFFTAINYLHIMQKMTRDKAHRCLLLVQYKSSMILRKGLKIPDHHLRLYTLKLFKSQVPYCGRKWRQSNMRVITAIYLYCRPELRDDWLAGSDVDAEVEEALPLEQALRGLTHWWHLRKYKDVMNFDQEASMIEEERDFFARELESMGWGLVREDMLNEAGDDRELAAPGGPMNGSEWDGGPLQMEGW</sequence>
<dbReference type="GO" id="GO:0007010">
    <property type="term" value="P:cytoskeleton organization"/>
    <property type="evidence" value="ECO:0007669"/>
    <property type="project" value="TreeGrafter"/>
</dbReference>
<dbReference type="SMART" id="SM01292">
    <property type="entry name" value="N1221"/>
    <property type="match status" value="1"/>
</dbReference>
<keyword evidence="5" id="KW-1185">Reference proteome</keyword>
<feature type="domain" description="Far11/STRP N-terminal" evidence="2">
    <location>
        <begin position="128"/>
        <end position="451"/>
    </location>
</feature>
<organism evidence="4 5">
    <name type="scientific">Elaphomyces granulatus</name>
    <dbReference type="NCBI Taxonomy" id="519963"/>
    <lineage>
        <taxon>Eukaryota</taxon>
        <taxon>Fungi</taxon>
        <taxon>Dikarya</taxon>
        <taxon>Ascomycota</taxon>
        <taxon>Pezizomycotina</taxon>
        <taxon>Eurotiomycetes</taxon>
        <taxon>Eurotiomycetidae</taxon>
        <taxon>Eurotiales</taxon>
        <taxon>Elaphomycetaceae</taxon>
        <taxon>Elaphomyces</taxon>
    </lineage>
</organism>
<feature type="region of interest" description="Disordered" evidence="1">
    <location>
        <begin position="839"/>
        <end position="912"/>
    </location>
</feature>
<feature type="compositionally biased region" description="Pro residues" evidence="1">
    <location>
        <begin position="87"/>
        <end position="100"/>
    </location>
</feature>